<reference evidence="7" key="2">
    <citation type="submission" date="2022-06" db="UniProtKB">
        <authorList>
            <consortium name="EnsemblMetazoa"/>
        </authorList>
    </citation>
    <scope>IDENTIFICATION</scope>
    <source>
        <strain evidence="7">p50T (Dazao)</strain>
    </source>
</reference>
<evidence type="ECO:0000256" key="4">
    <source>
        <dbReference type="ARBA" id="ARBA00022801"/>
    </source>
</evidence>
<dbReference type="SUPFAM" id="SSF51445">
    <property type="entry name" value="(Trans)glycosidases"/>
    <property type="match status" value="1"/>
</dbReference>
<protein>
    <recommendedName>
        <fullName evidence="3">beta-N-acetylhexosaminidase</fullName>
        <ecNumber evidence="3">3.2.1.52</ecNumber>
    </recommendedName>
</protein>
<dbReference type="GO" id="GO:0005975">
    <property type="term" value="P:carbohydrate metabolic process"/>
    <property type="evidence" value="ECO:0007669"/>
    <property type="project" value="InterPro"/>
</dbReference>
<dbReference type="EnsemblMetazoa" id="XM_021348541.2">
    <property type="protein sequence ID" value="XP_021204216.2"/>
    <property type="gene ID" value="LOC101743058"/>
</dbReference>
<dbReference type="KEGG" id="bmor:101743058"/>
<dbReference type="AlphaFoldDB" id="A0A8R2DMH1"/>
<keyword evidence="5" id="KW-1133">Transmembrane helix</keyword>
<comment type="catalytic activity">
    <reaction evidence="1">
        <text>Hydrolysis of terminal non-reducing N-acetyl-D-hexosamine residues in N-acetyl-beta-D-hexosaminides.</text>
        <dbReference type="EC" id="3.2.1.52"/>
    </reaction>
</comment>
<keyword evidence="8" id="KW-1185">Reference proteome</keyword>
<dbReference type="CDD" id="cd06565">
    <property type="entry name" value="GH20_GcnA-like"/>
    <property type="match status" value="1"/>
</dbReference>
<dbReference type="RefSeq" id="XP_021204216.2">
    <property type="nucleotide sequence ID" value="XM_021348541.3"/>
</dbReference>
<dbReference type="InterPro" id="IPR038901">
    <property type="entry name" value="HEXDC-like"/>
</dbReference>
<name>A0A8R2DMH1_BOMMO</name>
<evidence type="ECO:0000313" key="8">
    <source>
        <dbReference type="Proteomes" id="UP000005204"/>
    </source>
</evidence>
<organism evidence="7 8">
    <name type="scientific">Bombyx mori</name>
    <name type="common">Silk moth</name>
    <dbReference type="NCBI Taxonomy" id="7091"/>
    <lineage>
        <taxon>Eukaryota</taxon>
        <taxon>Metazoa</taxon>
        <taxon>Ecdysozoa</taxon>
        <taxon>Arthropoda</taxon>
        <taxon>Hexapoda</taxon>
        <taxon>Insecta</taxon>
        <taxon>Pterygota</taxon>
        <taxon>Neoptera</taxon>
        <taxon>Endopterygota</taxon>
        <taxon>Lepidoptera</taxon>
        <taxon>Glossata</taxon>
        <taxon>Ditrysia</taxon>
        <taxon>Bombycoidea</taxon>
        <taxon>Bombycidae</taxon>
        <taxon>Bombycinae</taxon>
        <taxon>Bombyx</taxon>
    </lineage>
</organism>
<keyword evidence="4" id="KW-0378">Hydrolase</keyword>
<evidence type="ECO:0000256" key="1">
    <source>
        <dbReference type="ARBA" id="ARBA00001231"/>
    </source>
</evidence>
<dbReference type="EC" id="3.2.1.52" evidence="3"/>
<evidence type="ECO:0000259" key="6">
    <source>
        <dbReference type="Pfam" id="PF00728"/>
    </source>
</evidence>
<keyword evidence="5" id="KW-0472">Membrane</keyword>
<dbReference type="Pfam" id="PF00728">
    <property type="entry name" value="Glyco_hydro_20"/>
    <property type="match status" value="1"/>
</dbReference>
<keyword evidence="5" id="KW-0812">Transmembrane</keyword>
<sequence>MHLLSKIRIVKLKCFLLITIILSVYVFVSYLFLEIRYTRENKNLTRPILRYVVVHLDLKGSPPSLNYLEDLLPVLKKHGANGLLVEYEDMFPYEGRLVNLRAKNCYDKIELQRFLRGAIELGFEIIPLIQTFGHMEFVLKQKEFYHLREDPTYPDSICPTKIESQMLIKEMLIQMVNFHKNISPLKFIHIGCDEVFHINKCYECSRENFSNTDIFIKHIRKIKQIVEDINPETTVLIWDDMFRSIKLKSWNEIGYFNKIQTVYWDYGANSSVSHVNLLKYHRKFDNIWIATAFKGADGRLSTIPNLKNRFLNHLSWLKLIANYKFGGETNFHSFVGIILTGWSRYSHFDPLCELLPASIPSLLLNLLLIRKFNEGHLSYNNAIKEMDFRDFFNKYLQTDFSDSLHCVIHDIEKTNYSPCIFDGCELYNYLSEFLKIHENVIYYFESEKHGLSSLQYYANQKNLINMNNAVMNMKLCNGTLHELFDVERKLLVVMSQYYGNDTIEEYINAKMLHLKRKLEGSMKIFKDLMGIRAFETSLKHLKWDSTVLESH</sequence>
<proteinExistence type="inferred from homology"/>
<dbReference type="Proteomes" id="UP000005204">
    <property type="component" value="Unassembled WGS sequence"/>
</dbReference>
<accession>A0A8R2DMH1</accession>
<reference evidence="8" key="1">
    <citation type="journal article" date="2008" name="Insect Biochem. Mol. Biol.">
        <title>The genome of a lepidopteran model insect, the silkworm Bombyx mori.</title>
        <authorList>
            <consortium name="International Silkworm Genome Consortium"/>
        </authorList>
    </citation>
    <scope>NUCLEOTIDE SEQUENCE [LARGE SCALE GENOMIC DNA]</scope>
    <source>
        <strain evidence="8">p50T</strain>
    </source>
</reference>
<dbReference type="GeneID" id="101743058"/>
<comment type="similarity">
    <text evidence="2">Belongs to the glycosyl hydrolase 20 family.</text>
</comment>
<feature type="transmembrane region" description="Helical" evidence="5">
    <location>
        <begin position="12"/>
        <end position="33"/>
    </location>
</feature>
<feature type="domain" description="Glycoside hydrolase family 20 catalytic" evidence="6">
    <location>
        <begin position="101"/>
        <end position="246"/>
    </location>
</feature>
<dbReference type="InterPro" id="IPR015883">
    <property type="entry name" value="Glyco_hydro_20_cat"/>
</dbReference>
<dbReference type="GO" id="GO:0004563">
    <property type="term" value="F:beta-N-acetylhexosaminidase activity"/>
    <property type="evidence" value="ECO:0007669"/>
    <property type="project" value="UniProtKB-EC"/>
</dbReference>
<evidence type="ECO:0000256" key="5">
    <source>
        <dbReference type="SAM" id="Phobius"/>
    </source>
</evidence>
<dbReference type="PANTHER" id="PTHR21040">
    <property type="entry name" value="BCDNA.GH04120"/>
    <property type="match status" value="1"/>
</dbReference>
<dbReference type="Gene3D" id="3.20.20.80">
    <property type="entry name" value="Glycosidases"/>
    <property type="match status" value="1"/>
</dbReference>
<dbReference type="InterPro" id="IPR017853">
    <property type="entry name" value="GH"/>
</dbReference>
<dbReference type="PANTHER" id="PTHR21040:SF8">
    <property type="entry name" value="BCDNA.GH04120"/>
    <property type="match status" value="1"/>
</dbReference>
<evidence type="ECO:0000256" key="3">
    <source>
        <dbReference type="ARBA" id="ARBA00012663"/>
    </source>
</evidence>
<evidence type="ECO:0000313" key="7">
    <source>
        <dbReference type="EnsemblMetazoa" id="XP_021204216.2"/>
    </source>
</evidence>
<evidence type="ECO:0000256" key="2">
    <source>
        <dbReference type="ARBA" id="ARBA00006285"/>
    </source>
</evidence>